<dbReference type="Pfam" id="PF21089">
    <property type="entry name" value="PKS_DH_N"/>
    <property type="match status" value="1"/>
</dbReference>
<dbReference type="InterPro" id="IPR016035">
    <property type="entry name" value="Acyl_Trfase/lysoPLipase"/>
</dbReference>
<dbReference type="InterPro" id="IPR050091">
    <property type="entry name" value="PKS_NRPS_Biosynth_Enz"/>
</dbReference>
<keyword evidence="3" id="KW-0808">Transferase</keyword>
<dbReference type="SUPFAM" id="SSF47336">
    <property type="entry name" value="ACP-like"/>
    <property type="match status" value="1"/>
</dbReference>
<evidence type="ECO:0000256" key="7">
    <source>
        <dbReference type="PROSITE-ProRule" id="PRU01363"/>
    </source>
</evidence>
<dbReference type="Pfam" id="PF13602">
    <property type="entry name" value="ADH_zinc_N_2"/>
    <property type="match status" value="1"/>
</dbReference>
<dbReference type="GO" id="GO:0030639">
    <property type="term" value="P:polyketide biosynthetic process"/>
    <property type="evidence" value="ECO:0007669"/>
    <property type="project" value="UniProtKB-ARBA"/>
</dbReference>
<dbReference type="InterPro" id="IPR014030">
    <property type="entry name" value="Ketoacyl_synth_N"/>
</dbReference>
<feature type="region of interest" description="Disordered" evidence="8">
    <location>
        <begin position="1"/>
        <end position="24"/>
    </location>
</feature>
<organism evidence="11 12">
    <name type="scientific">Penicillium steckii</name>
    <dbReference type="NCBI Taxonomy" id="303698"/>
    <lineage>
        <taxon>Eukaryota</taxon>
        <taxon>Fungi</taxon>
        <taxon>Dikarya</taxon>
        <taxon>Ascomycota</taxon>
        <taxon>Pezizomycotina</taxon>
        <taxon>Eurotiomycetes</taxon>
        <taxon>Eurotiomycetidae</taxon>
        <taxon>Eurotiales</taxon>
        <taxon>Aspergillaceae</taxon>
        <taxon>Penicillium</taxon>
    </lineage>
</organism>
<dbReference type="Gene3D" id="3.40.47.10">
    <property type="match status" value="1"/>
</dbReference>
<dbReference type="Pfam" id="PF08240">
    <property type="entry name" value="ADH_N"/>
    <property type="match status" value="1"/>
</dbReference>
<dbReference type="Pfam" id="PF16197">
    <property type="entry name" value="KAsynt_C_assoc"/>
    <property type="match status" value="1"/>
</dbReference>
<evidence type="ECO:0000256" key="1">
    <source>
        <dbReference type="ARBA" id="ARBA00022450"/>
    </source>
</evidence>
<dbReference type="InterPro" id="IPR001227">
    <property type="entry name" value="Ac_transferase_dom_sf"/>
</dbReference>
<dbReference type="InterPro" id="IPR036736">
    <property type="entry name" value="ACP-like_sf"/>
</dbReference>
<keyword evidence="6" id="KW-0012">Acyltransferase</keyword>
<dbReference type="STRING" id="303698.A0A1V6TRD7"/>
<dbReference type="Pfam" id="PF00698">
    <property type="entry name" value="Acyl_transf_1"/>
    <property type="match status" value="1"/>
</dbReference>
<dbReference type="InterPro" id="IPR049551">
    <property type="entry name" value="PKS_DH_C"/>
</dbReference>
<dbReference type="Gene3D" id="3.40.50.150">
    <property type="entry name" value="Vaccinia Virus protein VP39"/>
    <property type="match status" value="1"/>
</dbReference>
<gene>
    <name evidence="11" type="ORF">PENSTE_c003G06606</name>
</gene>
<dbReference type="PANTHER" id="PTHR43775">
    <property type="entry name" value="FATTY ACID SYNTHASE"/>
    <property type="match status" value="1"/>
</dbReference>
<dbReference type="Gene3D" id="3.40.50.720">
    <property type="entry name" value="NAD(P)-binding Rossmann-like Domain"/>
    <property type="match status" value="2"/>
</dbReference>
<dbReference type="InterPro" id="IPR014031">
    <property type="entry name" value="Ketoacyl_synth_C"/>
</dbReference>
<dbReference type="CDD" id="cd05195">
    <property type="entry name" value="enoyl_red"/>
    <property type="match status" value="1"/>
</dbReference>
<dbReference type="InterPro" id="IPR013217">
    <property type="entry name" value="Methyltransf_12"/>
</dbReference>
<feature type="compositionally biased region" description="Polar residues" evidence="8">
    <location>
        <begin position="1"/>
        <end position="21"/>
    </location>
</feature>
<dbReference type="GO" id="GO:0016491">
    <property type="term" value="F:oxidoreductase activity"/>
    <property type="evidence" value="ECO:0007669"/>
    <property type="project" value="InterPro"/>
</dbReference>
<evidence type="ECO:0008006" key="13">
    <source>
        <dbReference type="Google" id="ProtNLM"/>
    </source>
</evidence>
<dbReference type="SMART" id="SM00825">
    <property type="entry name" value="PKS_KS"/>
    <property type="match status" value="1"/>
</dbReference>
<dbReference type="InterPro" id="IPR016039">
    <property type="entry name" value="Thiolase-like"/>
</dbReference>
<reference evidence="12" key="1">
    <citation type="journal article" date="2017" name="Nat. Microbiol.">
        <title>Global analysis of biosynthetic gene clusters reveals vast potential of secondary metabolite production in Penicillium species.</title>
        <authorList>
            <person name="Nielsen J.C."/>
            <person name="Grijseels S."/>
            <person name="Prigent S."/>
            <person name="Ji B."/>
            <person name="Dainat J."/>
            <person name="Nielsen K.F."/>
            <person name="Frisvad J.C."/>
            <person name="Workman M."/>
            <person name="Nielsen J."/>
        </authorList>
    </citation>
    <scope>NUCLEOTIDE SEQUENCE [LARGE SCALE GENOMIC DNA]</scope>
    <source>
        <strain evidence="12">IBT 24891</strain>
    </source>
</reference>
<dbReference type="SUPFAM" id="SSF52151">
    <property type="entry name" value="FabD/lysophospholipase-like"/>
    <property type="match status" value="1"/>
</dbReference>
<dbReference type="SUPFAM" id="SSF55048">
    <property type="entry name" value="Probable ACP-binding domain of malonyl-CoA ACP transacylase"/>
    <property type="match status" value="1"/>
</dbReference>
<evidence type="ECO:0000313" key="11">
    <source>
        <dbReference type="EMBL" id="OQE28450.1"/>
    </source>
</evidence>
<dbReference type="InterPro" id="IPR029063">
    <property type="entry name" value="SAM-dependent_MTases_sf"/>
</dbReference>
<dbReference type="InterPro" id="IPR042104">
    <property type="entry name" value="PKS_dehydratase_sf"/>
</dbReference>
<dbReference type="GO" id="GO:0006633">
    <property type="term" value="P:fatty acid biosynthetic process"/>
    <property type="evidence" value="ECO:0007669"/>
    <property type="project" value="TreeGrafter"/>
</dbReference>
<dbReference type="InterPro" id="IPR020807">
    <property type="entry name" value="PKS_DH"/>
</dbReference>
<dbReference type="PROSITE" id="PS52004">
    <property type="entry name" value="KS3_2"/>
    <property type="match status" value="1"/>
</dbReference>
<evidence type="ECO:0000256" key="6">
    <source>
        <dbReference type="ARBA" id="ARBA00023315"/>
    </source>
</evidence>
<dbReference type="PROSITE" id="PS52019">
    <property type="entry name" value="PKS_MFAS_DH"/>
    <property type="match status" value="1"/>
</dbReference>
<keyword evidence="12" id="KW-1185">Reference proteome</keyword>
<dbReference type="InterPro" id="IPR014043">
    <property type="entry name" value="Acyl_transferase_dom"/>
</dbReference>
<dbReference type="SMART" id="SM00822">
    <property type="entry name" value="PKS_KR"/>
    <property type="match status" value="1"/>
</dbReference>
<protein>
    <recommendedName>
        <fullName evidence="13">Carrier domain-containing protein</fullName>
    </recommendedName>
</protein>
<dbReference type="Gene3D" id="3.90.180.10">
    <property type="entry name" value="Medium-chain alcohol dehydrogenases, catalytic domain"/>
    <property type="match status" value="1"/>
</dbReference>
<dbReference type="Pfam" id="PF00109">
    <property type="entry name" value="ketoacyl-synt"/>
    <property type="match status" value="1"/>
</dbReference>
<evidence type="ECO:0000256" key="3">
    <source>
        <dbReference type="ARBA" id="ARBA00022679"/>
    </source>
</evidence>
<keyword evidence="4" id="KW-0521">NADP</keyword>
<dbReference type="Pfam" id="PF14765">
    <property type="entry name" value="PS-DH"/>
    <property type="match status" value="1"/>
</dbReference>
<dbReference type="CDD" id="cd02440">
    <property type="entry name" value="AdoMet_MTases"/>
    <property type="match status" value="1"/>
</dbReference>
<evidence type="ECO:0000259" key="10">
    <source>
        <dbReference type="PROSITE" id="PS52019"/>
    </source>
</evidence>
<evidence type="ECO:0000256" key="5">
    <source>
        <dbReference type="ARBA" id="ARBA00023268"/>
    </source>
</evidence>
<name>A0A1V6TRD7_9EURO</name>
<keyword evidence="1" id="KW-0596">Phosphopantetheine</keyword>
<dbReference type="GO" id="GO:0031177">
    <property type="term" value="F:phosphopantetheine binding"/>
    <property type="evidence" value="ECO:0007669"/>
    <property type="project" value="InterPro"/>
</dbReference>
<dbReference type="SMART" id="SM00826">
    <property type="entry name" value="PKS_DH"/>
    <property type="match status" value="1"/>
</dbReference>
<dbReference type="SMART" id="SM00823">
    <property type="entry name" value="PKS_PP"/>
    <property type="match status" value="1"/>
</dbReference>
<dbReference type="Pfam" id="PF08242">
    <property type="entry name" value="Methyltransf_12"/>
    <property type="match status" value="1"/>
</dbReference>
<dbReference type="Pfam" id="PF02801">
    <property type="entry name" value="Ketoacyl-synt_C"/>
    <property type="match status" value="1"/>
</dbReference>
<keyword evidence="2" id="KW-0597">Phosphoprotein</keyword>
<dbReference type="SUPFAM" id="SSF50129">
    <property type="entry name" value="GroES-like"/>
    <property type="match status" value="1"/>
</dbReference>
<accession>A0A1V6TRD7</accession>
<evidence type="ECO:0000313" key="12">
    <source>
        <dbReference type="Proteomes" id="UP000191285"/>
    </source>
</evidence>
<dbReference type="Gene3D" id="3.10.129.110">
    <property type="entry name" value="Polyketide synthase dehydratase"/>
    <property type="match status" value="1"/>
</dbReference>
<dbReference type="FunFam" id="3.40.50.720:FF:000209">
    <property type="entry name" value="Polyketide synthase Pks12"/>
    <property type="match status" value="1"/>
</dbReference>
<dbReference type="InterPro" id="IPR020806">
    <property type="entry name" value="PKS_PP-bd"/>
</dbReference>
<dbReference type="InterPro" id="IPR057326">
    <property type="entry name" value="KR_dom"/>
</dbReference>
<feature type="domain" description="Ketosynthase family 3 (KS3)" evidence="9">
    <location>
        <begin position="56"/>
        <end position="478"/>
    </location>
</feature>
<dbReference type="SUPFAM" id="SSF53901">
    <property type="entry name" value="Thiolase-like"/>
    <property type="match status" value="1"/>
</dbReference>
<keyword evidence="5" id="KW-0511">Multifunctional enzyme</keyword>
<dbReference type="InterPro" id="IPR020841">
    <property type="entry name" value="PKS_Beta-ketoAc_synthase_dom"/>
</dbReference>
<feature type="domain" description="PKS/mFAS DH" evidence="10">
    <location>
        <begin position="940"/>
        <end position="1223"/>
    </location>
</feature>
<dbReference type="InterPro" id="IPR013968">
    <property type="entry name" value="PKS_KR"/>
</dbReference>
<feature type="active site" description="Proton acceptor; for dehydratase activity" evidence="7">
    <location>
        <position position="972"/>
    </location>
</feature>
<dbReference type="SUPFAM" id="SSF53335">
    <property type="entry name" value="S-adenosyl-L-methionine-dependent methyltransferases"/>
    <property type="match status" value="1"/>
</dbReference>
<dbReference type="CDD" id="cd00833">
    <property type="entry name" value="PKS"/>
    <property type="match status" value="1"/>
</dbReference>
<dbReference type="SMART" id="SM00829">
    <property type="entry name" value="PKS_ER"/>
    <property type="match status" value="1"/>
</dbReference>
<dbReference type="GO" id="GO:0004312">
    <property type="term" value="F:fatty acid synthase activity"/>
    <property type="evidence" value="ECO:0007669"/>
    <property type="project" value="TreeGrafter"/>
</dbReference>
<evidence type="ECO:0000256" key="8">
    <source>
        <dbReference type="SAM" id="MobiDB-lite"/>
    </source>
</evidence>
<evidence type="ECO:0000256" key="4">
    <source>
        <dbReference type="ARBA" id="ARBA00022857"/>
    </source>
</evidence>
<dbReference type="Gene3D" id="3.40.366.10">
    <property type="entry name" value="Malonyl-Coenzyme A Acyl Carrier Protein, domain 2"/>
    <property type="match status" value="1"/>
</dbReference>
<dbReference type="SUPFAM" id="SSF51735">
    <property type="entry name" value="NAD(P)-binding Rossmann-fold domains"/>
    <property type="match status" value="2"/>
</dbReference>
<dbReference type="PANTHER" id="PTHR43775:SF28">
    <property type="entry name" value="SYNTHASE, PUTATIVE-RELATED"/>
    <property type="match status" value="1"/>
</dbReference>
<sequence>MPLPNAETNGFENPGVTSNGLKTPDVRQTVDQGLSMNGCPPSIDPAMIRELEASSTIPIAICGMSVRLPGNIQSPQDLWEFIVSKRDARGPVPKSRYNASAYHSEKGKPGCVKTQYGYFLDENVDVSTVDTSFFHMSKAEVERTDPHQRQMLEVVRECMEDACESNWKGTPIGCYMGSFGEDWVEMFAKENQQYGLHRVSGYGDFVLANRVSYEMDFTGPSMVVRTACSSSLVALHEACLAVARGDCKGAVVGGANLILGPGMTAAMSEQGVLSPDGSCKTFSTDANGYARGEAISAIFIKPLAAAIQDGNPIRAVIRGTASNSDGKGTGGMQLPNDIAQESMIRHAYGVAGITDYSQTAFVECHGTGTAVGDPIETKAVGRVFGPQGGVQIGSVKPNLGHSEGASGLTSVIKSVLALEKGIIPPNIKFNQANPDIPWNECQLSVPTESKAWPASRKERISVNSFGIGGTNAHIVLDSAKSFGVSPTIGRPLTSPKLLVLSAANVDSLKRSIALYKDFVLKHPERTNDLAFTLAMRREHLPHRAYAVVNLFNGVTASVPFKSTKSPKVAMVFTGQGAQWPEMGRCLLLDQSFPIFRQSIRSLDDHLRMIHSALPWSIEEELQKPAKLSRSLSAEFCQPLCTAIQIALVDTFASIGVYPSAVVGHSSGEIAAAYAAGAIEAKDAIEIAFYRGQVMTKQTKDGSMAAVGMGSGAVREHLLHGVTIACENSPRSVTISGDTDAVEATISNIKKAHPDILARKLKVEKAYHSPHMAEIGSGYHDLIRTISCKPPKKMFFSSVEHGLLIQDSSLGPKYWQKNLESPVLFHAAISSLLKDDISKNMVFLEVGPHAALEGPLRQIQAECSNTSAYTSALLRGQNDVESLLAAIGKLHALGCEVNLAKTVVDGASLPDLPRYPWDHSKSFWYESRLTKEWRNPQHKYHDLLGRRVPESTESDVSFRNLFHLDNAPWMRDHKIAGDIVFPFAGYAEMIGEAIRQQTGISEGFRLRHIVISTALVLRESQPTEIITTLRPRRLTQTLESEWWEFSISSHNGKTWTKHCSGEARALVHEMQKAEKDDSLVRKVATRRCYDAMARAGLNYGPSFQRLDYVRAHTKLQKASSEVACRNTDEPCFYVHPSILDASLQLLSVAAAKGYVNTTGKMMVPTSIEDLCIFRSSGNVTLQSSAKYTPSGGILGSGDGITTEGKVVIRGSGIRLSCVDETPTNEGPDGFSRATWAPHLDFLDVEKLIKPAVDRTAQMRALTELSHLCMVSTKRMISGLDTPLEYMEKYRSWIDRQLNLSDLQSLKSLDEFAIKDRVRRLVDQLSSTAAESPAVAIQKIFNHIERIFVGDLQALDLLVSDNTLTDLYASVDQCDESEFFKHLIHTKPNLRVLEIGAGTGGSTSNILKFLTPGDRRHYSKYTFTDISSGFFSAARERFSKYPNVEYTTLDISNSPSEQGFGEYEFDLIIATNVIHATPSLHQSLCNVRKLLAPNGRFLLHELTPTSKWVNYIWGTLPGWWYGGDDNRAQEPYVGVKRWATELEAAGFRVPDAVVLDSPEPYQLGSVIVARPALEVIPKKRVTLLTLSRSKNVDLMIESLENRGYVVYPRNLYHMPLPQGQDVIAMLDDEAPFFEDLDDRRFAAFKVLIENIKESGLLWVTGLSQLHCQDPKFAQINGTARSLRSEMLVDIATCEVDDVSRSIGKIIDVFETFQLRQEEQFLKPEFEYAITDNIVHVGRYHSFPAEEELMESNPDDLIVLQTNKPGRLAALNWTNQELRGLGEKDVEIEVHATGLNFKDVLCAMGIVEAEENGFGLEAAGIVRRVGHKVAELMPGDRVMLLSSCSFASSVVVSEDVCEKIPGGLSFEDAATMPCVFATALYSLFDVGNLKRGQSILIHSACGGVGIAAIQLAQMIGAEIFTTVGNDEKVKFLMESFGLPRNRIFNSRDVSFVDDIKRETDGVGVDLALNSLSGELLHATWSCVAEFGKMVEISKRDLMGSGKLDMHAFLANRSYCCVDLDQICRKRSKITKKLLKELVHLVKERYIHPIRPIKRFPSNAILDAFRYMQQGVHLGKIIVSIRDSKGRLDINQKVQTRRTETRFDSSGAFLLVGGLGGIGRAVSTWMAERGARHFIYLSPSAGTKGEHQDFAEELASLGCRVDFVQGSVASLKDVIKAVARSEGRLRGILQMSMALGNQTFPRMTVQEWNTAVDPKVQGTWNLHHASISAKAQLDFFVLFSSISGICGQPGQTNYAGANTFMDAFAQYRLDQGLPACALQIGAVEEVGFLAEHDDIKQKLKAAGALPAAISESELLTALEVAMRSRSMKFNNTANNICLGLRTDIPLHDPQNRLLWKKDIRMAIFHNNETTTAISGNTTNDGLRSFIAAAKADEAILSQPDSAHFLAVEIGKKVFSLLLKPEEDLVTWCSLPELGMDSLVAIEVRQWWKSVFEFDISVLEMLGMGTLDALGEHASKGMLHAFHRS</sequence>
<evidence type="ECO:0000256" key="2">
    <source>
        <dbReference type="ARBA" id="ARBA00022553"/>
    </source>
</evidence>
<dbReference type="InterPro" id="IPR013154">
    <property type="entry name" value="ADH-like_N"/>
</dbReference>
<dbReference type="InterPro" id="IPR011032">
    <property type="entry name" value="GroES-like_sf"/>
</dbReference>
<dbReference type="InterPro" id="IPR036291">
    <property type="entry name" value="NAD(P)-bd_dom_sf"/>
</dbReference>
<dbReference type="InterPro" id="IPR032821">
    <property type="entry name" value="PKS_assoc"/>
</dbReference>
<dbReference type="Gene3D" id="3.30.70.3290">
    <property type="match status" value="1"/>
</dbReference>
<dbReference type="InterPro" id="IPR049552">
    <property type="entry name" value="PKS_DH_N"/>
</dbReference>
<evidence type="ECO:0000259" key="9">
    <source>
        <dbReference type="PROSITE" id="PS52004"/>
    </source>
</evidence>
<dbReference type="InterPro" id="IPR020843">
    <property type="entry name" value="ER"/>
</dbReference>
<dbReference type="Pfam" id="PF08659">
    <property type="entry name" value="KR"/>
    <property type="match status" value="1"/>
</dbReference>
<dbReference type="EMBL" id="MLKD01000003">
    <property type="protein sequence ID" value="OQE28450.1"/>
    <property type="molecule type" value="Genomic_DNA"/>
</dbReference>
<comment type="caution">
    <text evidence="11">The sequence shown here is derived from an EMBL/GenBank/DDBJ whole genome shotgun (WGS) entry which is preliminary data.</text>
</comment>
<feature type="region of interest" description="C-terminal hotdog fold" evidence="7">
    <location>
        <begin position="1079"/>
        <end position="1223"/>
    </location>
</feature>
<feature type="region of interest" description="N-terminal hotdog fold" evidence="7">
    <location>
        <begin position="940"/>
        <end position="1069"/>
    </location>
</feature>
<dbReference type="SMART" id="SM00827">
    <property type="entry name" value="PKS_AT"/>
    <property type="match status" value="1"/>
</dbReference>
<dbReference type="Proteomes" id="UP000191285">
    <property type="component" value="Unassembled WGS sequence"/>
</dbReference>
<feature type="active site" description="Proton donor; for dehydratase activity" evidence="7">
    <location>
        <position position="1139"/>
    </location>
</feature>
<proteinExistence type="predicted"/>
<dbReference type="InterPro" id="IPR016036">
    <property type="entry name" value="Malonyl_transacylase_ACP-bd"/>
</dbReference>
<dbReference type="OrthoDB" id="329835at2759"/>
<dbReference type="InterPro" id="IPR049900">
    <property type="entry name" value="PKS_mFAS_DH"/>
</dbReference>
<dbReference type="GO" id="GO:1901336">
    <property type="term" value="P:lactone biosynthetic process"/>
    <property type="evidence" value="ECO:0007669"/>
    <property type="project" value="UniProtKB-ARBA"/>
</dbReference>